<feature type="compositionally biased region" description="Basic and acidic residues" evidence="1">
    <location>
        <begin position="298"/>
        <end position="313"/>
    </location>
</feature>
<dbReference type="Proteomes" id="UP000025227">
    <property type="component" value="Unplaced"/>
</dbReference>
<dbReference type="WBParaSite" id="HCON_00054810-00001">
    <property type="protein sequence ID" value="HCON_00054810-00001"/>
    <property type="gene ID" value="HCON_00054810"/>
</dbReference>
<feature type="compositionally biased region" description="Basic and acidic residues" evidence="1">
    <location>
        <begin position="262"/>
        <end position="282"/>
    </location>
</feature>
<dbReference type="OrthoDB" id="5894972at2759"/>
<feature type="compositionally biased region" description="Polar residues" evidence="1">
    <location>
        <begin position="337"/>
        <end position="351"/>
    </location>
</feature>
<dbReference type="AlphaFoldDB" id="A0A7I4Y4I4"/>
<sequence length="385" mass="43272">SHLLTFVTTPFSIVNQSLMCPVSLPMWIGVLTLSSLTACNRRSFRRNRSPVKPAKVVRRIFKKPAVSRSRESTTTVSKERSKRVIHSTPKASISSSHEAVEPRVKTSHEAVQARVKKKVEEKVIDTHPPPEIRPLPESPKEVLYTARKFTSSFVDEPLRIQRTQHASDESIHDKFEQNQARRIRTEDDGTYLDAPSLQRADTSVDSDLGSLRDAVKELVNIRDNISKRQTTSGESIIGDHSSPSGKSDTGDTLLIEKAEEAAYEFEKKHPKKTEATKSESERRKKSSFLPVRKKHSKEAKEEHSHKKIADGKKSKQGTVGGSKDTAYEKHNLKYSLCPTQKSAYTMDTEPSSPRIVHKKAQGQPARKKSSTTSTHFMQVIRRKGS</sequence>
<organism evidence="2 3">
    <name type="scientific">Haemonchus contortus</name>
    <name type="common">Barber pole worm</name>
    <dbReference type="NCBI Taxonomy" id="6289"/>
    <lineage>
        <taxon>Eukaryota</taxon>
        <taxon>Metazoa</taxon>
        <taxon>Ecdysozoa</taxon>
        <taxon>Nematoda</taxon>
        <taxon>Chromadorea</taxon>
        <taxon>Rhabditida</taxon>
        <taxon>Rhabditina</taxon>
        <taxon>Rhabditomorpha</taxon>
        <taxon>Strongyloidea</taxon>
        <taxon>Trichostrongylidae</taxon>
        <taxon>Haemonchus</taxon>
    </lineage>
</organism>
<feature type="region of interest" description="Disordered" evidence="1">
    <location>
        <begin position="262"/>
        <end position="385"/>
    </location>
</feature>
<feature type="compositionally biased region" description="Basic and acidic residues" evidence="1">
    <location>
        <begin position="165"/>
        <end position="176"/>
    </location>
</feature>
<protein>
    <submittedName>
        <fullName evidence="3">Muscle M-line assembly protein unc-89</fullName>
    </submittedName>
</protein>
<feature type="compositionally biased region" description="Basic residues" evidence="1">
    <location>
        <begin position="283"/>
        <end position="297"/>
    </location>
</feature>
<keyword evidence="2" id="KW-1185">Reference proteome</keyword>
<evidence type="ECO:0000313" key="2">
    <source>
        <dbReference type="Proteomes" id="UP000025227"/>
    </source>
</evidence>
<proteinExistence type="predicted"/>
<feature type="compositionally biased region" description="Basic residues" evidence="1">
    <location>
        <begin position="355"/>
        <end position="369"/>
    </location>
</feature>
<feature type="region of interest" description="Disordered" evidence="1">
    <location>
        <begin position="226"/>
        <end position="250"/>
    </location>
</feature>
<feature type="region of interest" description="Disordered" evidence="1">
    <location>
        <begin position="67"/>
        <end position="105"/>
    </location>
</feature>
<feature type="region of interest" description="Disordered" evidence="1">
    <location>
        <begin position="161"/>
        <end position="195"/>
    </location>
</feature>
<evidence type="ECO:0000313" key="3">
    <source>
        <dbReference type="WBParaSite" id="HCON_00054810-00001"/>
    </source>
</evidence>
<reference evidence="3" key="1">
    <citation type="submission" date="2020-12" db="UniProtKB">
        <authorList>
            <consortium name="WormBaseParasite"/>
        </authorList>
    </citation>
    <scope>IDENTIFICATION</scope>
    <source>
        <strain evidence="3">MHco3</strain>
    </source>
</reference>
<name>A0A7I4Y4I4_HAECO</name>
<evidence type="ECO:0000256" key="1">
    <source>
        <dbReference type="SAM" id="MobiDB-lite"/>
    </source>
</evidence>
<accession>A0A7I4Y4I4</accession>